<reference evidence="7 10" key="2">
    <citation type="submission" date="2019-07" db="EMBL/GenBank/DDBJ databases">
        <title>Whole genome shotgun sequence of Myxococcus virescens NBRC 100334.</title>
        <authorList>
            <person name="Hosoyama A."/>
            <person name="Uohara A."/>
            <person name="Ohji S."/>
            <person name="Ichikawa N."/>
        </authorList>
    </citation>
    <scope>NUCLEOTIDE SEQUENCE [LARGE SCALE GENOMIC DNA]</scope>
    <source>
        <strain evidence="7 10">NBRC 100334</strain>
    </source>
</reference>
<dbReference type="InterPro" id="IPR021913">
    <property type="entry name" value="DUF3526"/>
</dbReference>
<comment type="subcellular location">
    <subcellularLocation>
        <location evidence="1">Membrane</location>
        <topology evidence="1">Multi-pass membrane protein</topology>
    </subcellularLocation>
</comment>
<dbReference type="PANTHER" id="PTHR43471">
    <property type="entry name" value="ABC TRANSPORTER PERMEASE"/>
    <property type="match status" value="1"/>
</dbReference>
<accession>A0A511H4U9</accession>
<dbReference type="Proteomes" id="UP000198717">
    <property type="component" value="Unassembled WGS sequence"/>
</dbReference>
<evidence type="ECO:0000256" key="4">
    <source>
        <dbReference type="ARBA" id="ARBA00023136"/>
    </source>
</evidence>
<gene>
    <name evidence="7" type="ORF">MVI01_03310</name>
    <name evidence="8" type="ORF">SAMN04488504_105253</name>
</gene>
<evidence type="ECO:0000313" key="10">
    <source>
        <dbReference type="Proteomes" id="UP000321224"/>
    </source>
</evidence>
<feature type="transmembrane region" description="Helical" evidence="5">
    <location>
        <begin position="171"/>
        <end position="199"/>
    </location>
</feature>
<keyword evidence="4 5" id="KW-0472">Membrane</keyword>
<evidence type="ECO:0000256" key="3">
    <source>
        <dbReference type="ARBA" id="ARBA00022989"/>
    </source>
</evidence>
<name>A0A511H4U9_9BACT</name>
<comment type="caution">
    <text evidence="7">The sequence shown here is derived from an EMBL/GenBank/DDBJ whole genome shotgun (WGS) entry which is preliminary data.</text>
</comment>
<keyword evidence="3 5" id="KW-1133">Transmembrane helix</keyword>
<reference evidence="8 9" key="1">
    <citation type="submission" date="2016-10" db="EMBL/GenBank/DDBJ databases">
        <authorList>
            <person name="Varghese N."/>
            <person name="Submissions S."/>
        </authorList>
    </citation>
    <scope>NUCLEOTIDE SEQUENCE [LARGE SCALE GENOMIC DNA]</scope>
    <source>
        <strain evidence="8 9">DSM 2260</strain>
    </source>
</reference>
<evidence type="ECO:0000256" key="2">
    <source>
        <dbReference type="ARBA" id="ARBA00022692"/>
    </source>
</evidence>
<feature type="transmembrane region" description="Helical" evidence="5">
    <location>
        <begin position="20"/>
        <end position="41"/>
    </location>
</feature>
<proteinExistence type="predicted"/>
<dbReference type="EMBL" id="BJVY01000001">
    <property type="protein sequence ID" value="GEL68547.1"/>
    <property type="molecule type" value="Genomic_DNA"/>
</dbReference>
<dbReference type="PANTHER" id="PTHR43471:SF1">
    <property type="entry name" value="ABC TRANSPORTER PERMEASE PROTEIN NOSY-RELATED"/>
    <property type="match status" value="1"/>
</dbReference>
<dbReference type="AlphaFoldDB" id="A0A511H4U9"/>
<dbReference type="Proteomes" id="UP000321224">
    <property type="component" value="Unassembled WGS sequence"/>
</dbReference>
<dbReference type="GO" id="GO:0005886">
    <property type="term" value="C:plasma membrane"/>
    <property type="evidence" value="ECO:0007669"/>
    <property type="project" value="UniProtKB-SubCell"/>
</dbReference>
<evidence type="ECO:0000256" key="1">
    <source>
        <dbReference type="ARBA" id="ARBA00004141"/>
    </source>
</evidence>
<feature type="transmembrane region" description="Helical" evidence="5">
    <location>
        <begin position="219"/>
        <end position="238"/>
    </location>
</feature>
<evidence type="ECO:0000313" key="8">
    <source>
        <dbReference type="EMBL" id="SDE25174.1"/>
    </source>
</evidence>
<dbReference type="InterPro" id="IPR013525">
    <property type="entry name" value="ABC2_TM"/>
</dbReference>
<protein>
    <submittedName>
        <fullName evidence="8">ABC-2 type transport system permease protein</fullName>
    </submittedName>
</protein>
<feature type="transmembrane region" description="Helical" evidence="5">
    <location>
        <begin position="245"/>
        <end position="266"/>
    </location>
</feature>
<evidence type="ECO:0000313" key="9">
    <source>
        <dbReference type="Proteomes" id="UP000198717"/>
    </source>
</evidence>
<dbReference type="Pfam" id="PF12698">
    <property type="entry name" value="ABC2_membrane_3"/>
    <property type="match status" value="1"/>
</dbReference>
<organism evidence="7 10">
    <name type="scientific">Myxococcus virescens</name>
    <dbReference type="NCBI Taxonomy" id="83456"/>
    <lineage>
        <taxon>Bacteria</taxon>
        <taxon>Pseudomonadati</taxon>
        <taxon>Myxococcota</taxon>
        <taxon>Myxococcia</taxon>
        <taxon>Myxococcales</taxon>
        <taxon>Cystobacterineae</taxon>
        <taxon>Myxococcaceae</taxon>
        <taxon>Myxococcus</taxon>
    </lineage>
</organism>
<evidence type="ECO:0000259" key="6">
    <source>
        <dbReference type="Pfam" id="PF12698"/>
    </source>
</evidence>
<keyword evidence="2 5" id="KW-0812">Transmembrane</keyword>
<dbReference type="RefSeq" id="WP_090490674.1">
    <property type="nucleotide sequence ID" value="NZ_BJVY01000001.1"/>
</dbReference>
<feature type="transmembrane region" description="Helical" evidence="5">
    <location>
        <begin position="131"/>
        <end position="150"/>
    </location>
</feature>
<keyword evidence="9" id="KW-1185">Reference proteome</keyword>
<evidence type="ECO:0000313" key="7">
    <source>
        <dbReference type="EMBL" id="GEL68547.1"/>
    </source>
</evidence>
<dbReference type="Pfam" id="PF12040">
    <property type="entry name" value="DUF3526"/>
    <property type="match status" value="1"/>
</dbReference>
<evidence type="ECO:0000256" key="5">
    <source>
        <dbReference type="SAM" id="Phobius"/>
    </source>
</evidence>
<feature type="domain" description="ABC-2 type transporter transmembrane" evidence="6">
    <location>
        <begin position="134"/>
        <end position="255"/>
    </location>
</feature>
<sequence>MIRAIARKEWMELSRDGRFLGAGALVFLLATVGIAVGALHVRDSRAEREAGARLTRQHWLEQGEKNPHSAAHYGVWAFKPESVLATFDRGVEPYLGVAVYLEAHKRNATQYRPAADATAAARFGELTGAGVLQLLLPLLIILLTYSAFTTEREQGTLRLLLSSGVRRHQLVLGKALGVGLALAALLVPLFVVAVVLVVGLGGGAGVSPGELLGRLSGLALGYGLYLSGFVFLGLAVSARARTSRGALVVLLGAWMVNALLVPRLAVDAARAWAPVPTAQDFARQLAEDYEKGLSGHDPADQRQAALERETLARYGAASLEALPVNFRGIALQAGEEYSNRVGAQRFGELETRYGEQERLHRFFAPLSPMLALRHLSASLARTDMSAHLRFTKQAEQYRQGLVKQMNDAVTFRSKYGDVNYKADASLWREVPELSVDEERLSDALGAQVPELLLLGLWLAWTTLFALRACERLSAV</sequence>
<dbReference type="EMBL" id="FNAJ01000005">
    <property type="protein sequence ID" value="SDE25174.1"/>
    <property type="molecule type" value="Genomic_DNA"/>
</dbReference>
<dbReference type="GO" id="GO:0140359">
    <property type="term" value="F:ABC-type transporter activity"/>
    <property type="evidence" value="ECO:0007669"/>
    <property type="project" value="InterPro"/>
</dbReference>